<dbReference type="AlphaFoldDB" id="A0A0K0D2N1"/>
<feature type="domain" description="NIDO" evidence="2">
    <location>
        <begin position="1"/>
        <end position="48"/>
    </location>
</feature>
<reference evidence="4" key="2">
    <citation type="submission" date="2017-02" db="UniProtKB">
        <authorList>
            <consortium name="WormBaseParasite"/>
        </authorList>
    </citation>
    <scope>IDENTIFICATION</scope>
</reference>
<keyword evidence="3" id="KW-1185">Reference proteome</keyword>
<sequence length="324" mass="35539">LFVQAGIIVNDVSSSITLPGSGTQGIEQLTQLSNVGHPGIWLFRIDEPSIHPCPLVDQQPPYCQKKAPHNNRTHPSRTIQNSLGSRRPAIGPGLRTGNNPIVGIALEGPRTIVPQLEPAPAIRHSTIVTSSFMVPSTQMTVSPTPAKTTRPRPRYESTPHRPIVSLGEQDFEELEPDVFELTIPPFITAVPEMFTPKEKPKPLPDFTLEETSTTIKSSTVELTFPTFPTFKLSDVEEIPSTITHTNFRSEATSRKASSLPSITDESQAGQDILKMINELNTTSDLSSDLLPEFTDKDLILGKVITFLSINMTNCNEHAVFKTAN</sequence>
<feature type="compositionally biased region" description="Basic residues" evidence="1">
    <location>
        <begin position="66"/>
        <end position="75"/>
    </location>
</feature>
<dbReference type="InterPro" id="IPR003886">
    <property type="entry name" value="NIDO_dom"/>
</dbReference>
<protein>
    <submittedName>
        <fullName evidence="4">NIDO domain-containing protein</fullName>
    </submittedName>
</protein>
<evidence type="ECO:0000259" key="2">
    <source>
        <dbReference type="PROSITE" id="PS51220"/>
    </source>
</evidence>
<reference evidence="3" key="1">
    <citation type="submission" date="2012-09" db="EMBL/GenBank/DDBJ databases">
        <authorList>
            <person name="Martin A.A."/>
        </authorList>
    </citation>
    <scope>NUCLEOTIDE SEQUENCE</scope>
</reference>
<dbReference type="WBParaSite" id="ACAC_0000432601-mRNA-1">
    <property type="protein sequence ID" value="ACAC_0000432601-mRNA-1"/>
    <property type="gene ID" value="ACAC_0000432601"/>
</dbReference>
<feature type="region of interest" description="Disordered" evidence="1">
    <location>
        <begin position="138"/>
        <end position="161"/>
    </location>
</feature>
<dbReference type="Proteomes" id="UP000035642">
    <property type="component" value="Unassembled WGS sequence"/>
</dbReference>
<name>A0A0K0D2N1_ANGCA</name>
<proteinExistence type="predicted"/>
<accession>A0A0K0D2N1</accession>
<evidence type="ECO:0000256" key="1">
    <source>
        <dbReference type="SAM" id="MobiDB-lite"/>
    </source>
</evidence>
<evidence type="ECO:0000313" key="3">
    <source>
        <dbReference type="Proteomes" id="UP000035642"/>
    </source>
</evidence>
<organism evidence="3 4">
    <name type="scientific">Angiostrongylus cantonensis</name>
    <name type="common">Rat lungworm</name>
    <dbReference type="NCBI Taxonomy" id="6313"/>
    <lineage>
        <taxon>Eukaryota</taxon>
        <taxon>Metazoa</taxon>
        <taxon>Ecdysozoa</taxon>
        <taxon>Nematoda</taxon>
        <taxon>Chromadorea</taxon>
        <taxon>Rhabditida</taxon>
        <taxon>Rhabditina</taxon>
        <taxon>Rhabditomorpha</taxon>
        <taxon>Strongyloidea</taxon>
        <taxon>Metastrongylidae</taxon>
        <taxon>Angiostrongylus</taxon>
    </lineage>
</organism>
<dbReference type="PROSITE" id="PS51220">
    <property type="entry name" value="NIDO"/>
    <property type="match status" value="1"/>
</dbReference>
<feature type="region of interest" description="Disordered" evidence="1">
    <location>
        <begin position="64"/>
        <end position="96"/>
    </location>
</feature>
<evidence type="ECO:0000313" key="4">
    <source>
        <dbReference type="WBParaSite" id="ACAC_0000432601-mRNA-1"/>
    </source>
</evidence>
<dbReference type="GO" id="GO:0007160">
    <property type="term" value="P:cell-matrix adhesion"/>
    <property type="evidence" value="ECO:0007669"/>
    <property type="project" value="InterPro"/>
</dbReference>